<evidence type="ECO:0000313" key="7">
    <source>
        <dbReference type="Proteomes" id="UP000238949"/>
    </source>
</evidence>
<proteinExistence type="inferred from homology"/>
<feature type="region of interest" description="Disordered" evidence="2">
    <location>
        <begin position="484"/>
        <end position="511"/>
    </location>
</feature>
<gene>
    <name evidence="6" type="ORF">C6Y40_10045</name>
</gene>
<reference evidence="7" key="1">
    <citation type="journal article" date="2020" name="Int. J. Syst. Evol. Microbiol.">
        <title>Alteromonas alba sp. nov., a marine bacterium isolated from the seawater of the West Pacific Ocean.</title>
        <authorList>
            <person name="Sun C."/>
            <person name="Wu Y.-H."/>
            <person name="Xamxidin M."/>
            <person name="Cheng H."/>
            <person name="Xu X.-W."/>
        </authorList>
    </citation>
    <scope>NUCLEOTIDE SEQUENCE [LARGE SCALE GENOMIC DNA]</scope>
    <source>
        <strain evidence="7">190</strain>
    </source>
</reference>
<dbReference type="SUPFAM" id="SSF63411">
    <property type="entry name" value="LuxS/MPP-like metallohydrolase"/>
    <property type="match status" value="4"/>
</dbReference>
<dbReference type="PANTHER" id="PTHR11851:SF49">
    <property type="entry name" value="MITOCHONDRIAL-PROCESSING PEPTIDASE SUBUNIT ALPHA"/>
    <property type="match status" value="1"/>
</dbReference>
<feature type="domain" description="Peptidase M16 N-terminal" evidence="4">
    <location>
        <begin position="543"/>
        <end position="653"/>
    </location>
</feature>
<sequence>MLKIKTTLLAMSIMTVLGCSDSTVTTQQSTTAPEAAATQAVDNESASLSVDYESYELDNGLTVVLHVDKSDPIVAMATVVHVGSNREKPGRTGFAHFFEHMSFNDSENVPKGANRKMIPELGGTRNGGTWSDGTIYYEVVPKDAFDKLLWIDSDRLGYMINTVDQGTLEREKQVVKNEKRQRVDNRPYGHMGHVVRKALYPTGHPYNWTVIGDLEDLQAATLDDVREFYNQFYMPANATLVIAGDIDIAQTKEKVAKWFGEIKSGEPSPALEPQPVSLEADKKLYHLDNFAKLPLLRLTYPTIEQYTDDAYALDALGRLLSDGKNAVLYKTLVEELKLAPRPSAWSDTNEIAGSFAINVQANADVPLDKVYAGIQQALDDFAENGFTDAQLQRIKAEQETAFYYNIESILDKALQLGIYNEYAGSPGFIEQDIANIQAVTREDIMRVFTQYVYNQPAIVASFVPKEQPDLVLTGSNKAPVEEEEIVAGSEPEFEEKPVEYTKTPTEHDRSEPALTELPTLTTPDIWHQSMDNGVKVIGITSNELPVVNFSLTIDGGQWLDPKGKAGTASLMAQLLNEGTANKTPQELEQAIGQLGAQLSISADRESIELSGRVLAKHYPALMDLAAEMLLSPRWDENEFERLKSASLTRIKRDEGNAARIASNVFAHLLYGDNHVAGQPMGGTQASVESITLADVKAYYEKVMSPMQATLHVVGALSPEEAVTAAAPVKQWQGEAVSLPAQPEVSTVDKPVVYFVDVPDAKQSVIYVGKPVLPASDRDFFAIDFANERLGGGMSARLGQTLRIQKGYTYGAYSYLPAAQYQVPFIAASQVRTNVTLESLQIFKSLIGQYQPTYLEEDLATAKNMVIKANSRRFETLDSQLNMLEEISRLGLEDNYIATQQEFVQNASLKDIHHVIKQHLNEQQMIYLVVGDAETQLERIKELGYGVPVELDIHGEPVNPI</sequence>
<evidence type="ECO:0000259" key="4">
    <source>
        <dbReference type="Pfam" id="PF00675"/>
    </source>
</evidence>
<organism evidence="6 7">
    <name type="scientific">Alteromonas alba</name>
    <dbReference type="NCBI Taxonomy" id="2079529"/>
    <lineage>
        <taxon>Bacteria</taxon>
        <taxon>Pseudomonadati</taxon>
        <taxon>Pseudomonadota</taxon>
        <taxon>Gammaproteobacteria</taxon>
        <taxon>Alteromonadales</taxon>
        <taxon>Alteromonadaceae</taxon>
        <taxon>Alteromonas/Salinimonas group</taxon>
        <taxon>Alteromonas</taxon>
    </lineage>
</organism>
<keyword evidence="7" id="KW-1185">Reference proteome</keyword>
<dbReference type="OrthoDB" id="9811314at2"/>
<evidence type="ECO:0000259" key="5">
    <source>
        <dbReference type="Pfam" id="PF05193"/>
    </source>
</evidence>
<feature type="signal peptide" evidence="3">
    <location>
        <begin position="1"/>
        <end position="21"/>
    </location>
</feature>
<dbReference type="GO" id="GO:0046872">
    <property type="term" value="F:metal ion binding"/>
    <property type="evidence" value="ECO:0007669"/>
    <property type="project" value="InterPro"/>
</dbReference>
<protein>
    <submittedName>
        <fullName evidence="6">Peptidase M16</fullName>
    </submittedName>
</protein>
<evidence type="ECO:0000313" key="6">
    <source>
        <dbReference type="EMBL" id="PRO73737.1"/>
    </source>
</evidence>
<dbReference type="InterPro" id="IPR011765">
    <property type="entry name" value="Pept_M16_N"/>
</dbReference>
<feature type="domain" description="Peptidase M16 N-terminal" evidence="4">
    <location>
        <begin position="63"/>
        <end position="187"/>
    </location>
</feature>
<keyword evidence="3" id="KW-0732">Signal</keyword>
<evidence type="ECO:0000256" key="1">
    <source>
        <dbReference type="ARBA" id="ARBA00007261"/>
    </source>
</evidence>
<dbReference type="InterPro" id="IPR007863">
    <property type="entry name" value="Peptidase_M16_C"/>
</dbReference>
<comment type="caution">
    <text evidence="6">The sequence shown here is derived from an EMBL/GenBank/DDBJ whole genome shotgun (WGS) entry which is preliminary data.</text>
</comment>
<feature type="domain" description="Peptidase M16 C-terminal" evidence="5">
    <location>
        <begin position="689"/>
        <end position="863"/>
    </location>
</feature>
<dbReference type="InterPro" id="IPR011249">
    <property type="entry name" value="Metalloenz_LuxS/M16"/>
</dbReference>
<accession>A0A2S9VB96</accession>
<dbReference type="RefSeq" id="WP_105934483.1">
    <property type="nucleotide sequence ID" value="NZ_PVNP01000089.1"/>
</dbReference>
<dbReference type="PROSITE" id="PS51257">
    <property type="entry name" value="PROKAR_LIPOPROTEIN"/>
    <property type="match status" value="1"/>
</dbReference>
<evidence type="ECO:0000256" key="3">
    <source>
        <dbReference type="SAM" id="SignalP"/>
    </source>
</evidence>
<dbReference type="Pfam" id="PF00675">
    <property type="entry name" value="Peptidase_M16"/>
    <property type="match status" value="2"/>
</dbReference>
<dbReference type="EMBL" id="PVNP01000089">
    <property type="protein sequence ID" value="PRO73737.1"/>
    <property type="molecule type" value="Genomic_DNA"/>
</dbReference>
<dbReference type="Pfam" id="PF05193">
    <property type="entry name" value="Peptidase_M16_C"/>
    <property type="match status" value="2"/>
</dbReference>
<evidence type="ECO:0000256" key="2">
    <source>
        <dbReference type="SAM" id="MobiDB-lite"/>
    </source>
</evidence>
<feature type="compositionally biased region" description="Basic and acidic residues" evidence="2">
    <location>
        <begin position="494"/>
        <end position="511"/>
    </location>
</feature>
<name>A0A2S9VB96_9ALTE</name>
<dbReference type="Proteomes" id="UP000238949">
    <property type="component" value="Unassembled WGS sequence"/>
</dbReference>
<dbReference type="InterPro" id="IPR050361">
    <property type="entry name" value="MPP/UQCRC_Complex"/>
</dbReference>
<feature type="chain" id="PRO_5015642334" evidence="3">
    <location>
        <begin position="22"/>
        <end position="960"/>
    </location>
</feature>
<feature type="domain" description="Peptidase M16 C-terminal" evidence="5">
    <location>
        <begin position="220"/>
        <end position="396"/>
    </location>
</feature>
<dbReference type="Gene3D" id="3.30.830.10">
    <property type="entry name" value="Metalloenzyme, LuxS/M16 peptidase-like"/>
    <property type="match status" value="4"/>
</dbReference>
<dbReference type="PANTHER" id="PTHR11851">
    <property type="entry name" value="METALLOPROTEASE"/>
    <property type="match status" value="1"/>
</dbReference>
<comment type="similarity">
    <text evidence="1">Belongs to the peptidase M16 family.</text>
</comment>
<dbReference type="AlphaFoldDB" id="A0A2S9VB96"/>